<sequence length="210" mass="23518">MWSPVTCAGWATHITMTTPFFYQVLLPNFMTEPPDDVIDIVSVTSLTLDVEGGSDVDEVMDQLLNVLELPNVVDLTLRLHLDGSFTIRISILDHRSPDAAILEPILHQCPSLVELALEIPGLDLFGSSHTPEIELDDLWFRHLPLQILRLINCDTVTTADADTLIGKLRVGPTWNTFLMLEISGCKRLSEGFFLAIEDEMESKLRWSMAT</sequence>
<reference evidence="1 2" key="1">
    <citation type="submission" date="2018-06" db="EMBL/GenBank/DDBJ databases">
        <title>A transcriptomic atlas of mushroom development highlights an independent origin of complex multicellularity.</title>
        <authorList>
            <consortium name="DOE Joint Genome Institute"/>
            <person name="Krizsan K."/>
            <person name="Almasi E."/>
            <person name="Merenyi Z."/>
            <person name="Sahu N."/>
            <person name="Viragh M."/>
            <person name="Koszo T."/>
            <person name="Mondo S."/>
            <person name="Kiss B."/>
            <person name="Balint B."/>
            <person name="Kues U."/>
            <person name="Barry K."/>
            <person name="Hegedus J.C."/>
            <person name="Henrissat B."/>
            <person name="Johnson J."/>
            <person name="Lipzen A."/>
            <person name="Ohm R."/>
            <person name="Nagy I."/>
            <person name="Pangilinan J."/>
            <person name="Yan J."/>
            <person name="Xiong Y."/>
            <person name="Grigoriev I.V."/>
            <person name="Hibbett D.S."/>
            <person name="Nagy L.G."/>
        </authorList>
    </citation>
    <scope>NUCLEOTIDE SEQUENCE [LARGE SCALE GENOMIC DNA]</scope>
    <source>
        <strain evidence="1 2">SZMC22713</strain>
    </source>
</reference>
<gene>
    <name evidence="1" type="ORF">BD410DRAFT_434039</name>
</gene>
<protein>
    <recommendedName>
        <fullName evidence="3">F-box domain-containing protein</fullName>
    </recommendedName>
</protein>
<dbReference type="Proteomes" id="UP000294933">
    <property type="component" value="Unassembled WGS sequence"/>
</dbReference>
<evidence type="ECO:0008006" key="3">
    <source>
        <dbReference type="Google" id="ProtNLM"/>
    </source>
</evidence>
<organism evidence="1 2">
    <name type="scientific">Rickenella mellea</name>
    <dbReference type="NCBI Taxonomy" id="50990"/>
    <lineage>
        <taxon>Eukaryota</taxon>
        <taxon>Fungi</taxon>
        <taxon>Dikarya</taxon>
        <taxon>Basidiomycota</taxon>
        <taxon>Agaricomycotina</taxon>
        <taxon>Agaricomycetes</taxon>
        <taxon>Hymenochaetales</taxon>
        <taxon>Rickenellaceae</taxon>
        <taxon>Rickenella</taxon>
    </lineage>
</organism>
<name>A0A4Y7PX62_9AGAM</name>
<dbReference type="STRING" id="50990.A0A4Y7PX62"/>
<evidence type="ECO:0000313" key="1">
    <source>
        <dbReference type="EMBL" id="TDL19616.1"/>
    </source>
</evidence>
<dbReference type="AlphaFoldDB" id="A0A4Y7PX62"/>
<keyword evidence="2" id="KW-1185">Reference proteome</keyword>
<dbReference type="EMBL" id="ML170195">
    <property type="protein sequence ID" value="TDL19616.1"/>
    <property type="molecule type" value="Genomic_DNA"/>
</dbReference>
<proteinExistence type="predicted"/>
<evidence type="ECO:0000313" key="2">
    <source>
        <dbReference type="Proteomes" id="UP000294933"/>
    </source>
</evidence>
<dbReference type="VEuPathDB" id="FungiDB:BD410DRAFT_434039"/>
<accession>A0A4Y7PX62</accession>